<gene>
    <name evidence="1" type="ORF">GCM10009688_10600</name>
</gene>
<protein>
    <submittedName>
        <fullName evidence="1">Uncharacterized protein</fullName>
    </submittedName>
</protein>
<dbReference type="Proteomes" id="UP001500784">
    <property type="component" value="Unassembled WGS sequence"/>
</dbReference>
<dbReference type="EMBL" id="BAAALV010000002">
    <property type="protein sequence ID" value="GAA1908336.1"/>
    <property type="molecule type" value="Genomic_DNA"/>
</dbReference>
<organism evidence="1 2">
    <name type="scientific">Arthrobacter gandavensis</name>
    <dbReference type="NCBI Taxonomy" id="169960"/>
    <lineage>
        <taxon>Bacteria</taxon>
        <taxon>Bacillati</taxon>
        <taxon>Actinomycetota</taxon>
        <taxon>Actinomycetes</taxon>
        <taxon>Micrococcales</taxon>
        <taxon>Micrococcaceae</taxon>
        <taxon>Arthrobacter</taxon>
    </lineage>
</organism>
<dbReference type="RefSeq" id="WP_152225513.1">
    <property type="nucleotide sequence ID" value="NZ_BAAALV010000002.1"/>
</dbReference>
<reference evidence="2" key="1">
    <citation type="journal article" date="2019" name="Int. J. Syst. Evol. Microbiol.">
        <title>The Global Catalogue of Microorganisms (GCM) 10K type strain sequencing project: providing services to taxonomists for standard genome sequencing and annotation.</title>
        <authorList>
            <consortium name="The Broad Institute Genomics Platform"/>
            <consortium name="The Broad Institute Genome Sequencing Center for Infectious Disease"/>
            <person name="Wu L."/>
            <person name="Ma J."/>
        </authorList>
    </citation>
    <scope>NUCLEOTIDE SEQUENCE [LARGE SCALE GENOMIC DNA]</scope>
    <source>
        <strain evidence="2">JCM 13316</strain>
    </source>
</reference>
<keyword evidence="2" id="KW-1185">Reference proteome</keyword>
<comment type="caution">
    <text evidence="1">The sequence shown here is derived from an EMBL/GenBank/DDBJ whole genome shotgun (WGS) entry which is preliminary data.</text>
</comment>
<evidence type="ECO:0000313" key="1">
    <source>
        <dbReference type="EMBL" id="GAA1908336.1"/>
    </source>
</evidence>
<sequence>MHEDSLNDYSTLTPRPADRINELLELVAADWKRSGNDQRFFQYLANLQHDLDLPKDPYDVEDSSLIALLRERAAQD</sequence>
<evidence type="ECO:0000313" key="2">
    <source>
        <dbReference type="Proteomes" id="UP001500784"/>
    </source>
</evidence>
<proteinExistence type="predicted"/>
<accession>A0ABP5AA26</accession>
<name>A0ABP5AA26_9MICC</name>